<proteinExistence type="inferred from homology"/>
<gene>
    <name evidence="2" type="ordered locus">Sthe_3439</name>
</gene>
<dbReference type="Pfam" id="PF13561">
    <property type="entry name" value="adh_short_C2"/>
    <property type="match status" value="1"/>
</dbReference>
<dbReference type="InterPro" id="IPR050259">
    <property type="entry name" value="SDR"/>
</dbReference>
<reference evidence="3" key="1">
    <citation type="submission" date="2009-11" db="EMBL/GenBank/DDBJ databases">
        <title>The complete chromosome 2 of Sphaerobacter thermophilus DSM 20745.</title>
        <authorList>
            <person name="Lucas S."/>
            <person name="Copeland A."/>
            <person name="Lapidus A."/>
            <person name="Glavina del Rio T."/>
            <person name="Dalin E."/>
            <person name="Tice H."/>
            <person name="Bruce D."/>
            <person name="Goodwin L."/>
            <person name="Pitluck S."/>
            <person name="Kyrpides N."/>
            <person name="Mavromatis K."/>
            <person name="Ivanova N."/>
            <person name="Mikhailova N."/>
            <person name="LaButti K.M."/>
            <person name="Clum A."/>
            <person name="Sun H.I."/>
            <person name="Brettin T."/>
            <person name="Detter J.C."/>
            <person name="Han C."/>
            <person name="Larimer F."/>
            <person name="Land M."/>
            <person name="Hauser L."/>
            <person name="Markowitz V."/>
            <person name="Cheng J.F."/>
            <person name="Hugenholtz P."/>
            <person name="Woyke T."/>
            <person name="Wu D."/>
            <person name="Steenblock K."/>
            <person name="Schneider S."/>
            <person name="Pukall R."/>
            <person name="Goeker M."/>
            <person name="Klenk H.P."/>
            <person name="Eisen J.A."/>
        </authorList>
    </citation>
    <scope>NUCLEOTIDE SEQUENCE [LARGE SCALE GENOMIC DNA]</scope>
    <source>
        <strain evidence="3">ATCC 49802 / DSM 20745 / S 6022</strain>
    </source>
</reference>
<dbReference type="HOGENOM" id="CLU_010194_1_2_0"/>
<dbReference type="SUPFAM" id="SSF51735">
    <property type="entry name" value="NAD(P)-binding Rossmann-fold domains"/>
    <property type="match status" value="1"/>
</dbReference>
<keyword evidence="3" id="KW-1185">Reference proteome</keyword>
<dbReference type="eggNOG" id="COG1028">
    <property type="taxonomic scope" value="Bacteria"/>
</dbReference>
<dbReference type="AlphaFoldDB" id="D1CAJ5"/>
<dbReference type="FunFam" id="3.40.50.720:FF:000084">
    <property type="entry name" value="Short-chain dehydrogenase reductase"/>
    <property type="match status" value="1"/>
</dbReference>
<dbReference type="PANTHER" id="PTHR42879:SF6">
    <property type="entry name" value="NADPH-DEPENDENT REDUCTASE BACG"/>
    <property type="match status" value="1"/>
</dbReference>
<comment type="similarity">
    <text evidence="1">Belongs to the short-chain dehydrogenases/reductases (SDR) family.</text>
</comment>
<accession>D1CAJ5</accession>
<dbReference type="PANTHER" id="PTHR42879">
    <property type="entry name" value="3-OXOACYL-(ACYL-CARRIER-PROTEIN) REDUCTASE"/>
    <property type="match status" value="1"/>
</dbReference>
<evidence type="ECO:0000313" key="2">
    <source>
        <dbReference type="EMBL" id="ACZ40838.1"/>
    </source>
</evidence>
<evidence type="ECO:0000256" key="1">
    <source>
        <dbReference type="ARBA" id="ARBA00006484"/>
    </source>
</evidence>
<dbReference type="KEGG" id="sti:Sthe_3439"/>
<sequence length="262" mass="27225">MDLGLTGKVALVPAASSGLGRAVALALAREGAQVVVSSRNQAAVDEVAGEIRAAGGDALAVAADVTKPADLERLVQAAIDRYGGIDVLITNAGGPPAGTFDKFNDADWQAAFELTLMSAVRLIRLALPSMRARGGGVIIAMTSSSIKQPIPNLLLSNVMRAGVAGLAKTLADELAPDGIRVNTIVPGRIATPRVAQLDRVNAERQGVDVAVIEQRETSRIPMGRYGTPEEFADAVAFLASERASYITGATLQVDGGMIRSLW</sequence>
<dbReference type="STRING" id="479434.Sthe_3439"/>
<dbReference type="InterPro" id="IPR036291">
    <property type="entry name" value="NAD(P)-bd_dom_sf"/>
</dbReference>
<dbReference type="RefSeq" id="WP_012873873.1">
    <property type="nucleotide sequence ID" value="NC_013524.1"/>
</dbReference>
<dbReference type="Proteomes" id="UP000002027">
    <property type="component" value="Chromosome 2"/>
</dbReference>
<reference evidence="2 3" key="2">
    <citation type="journal article" date="2010" name="Stand. Genomic Sci.">
        <title>Complete genome sequence of Desulfohalobium retbaense type strain (HR(100)).</title>
        <authorList>
            <person name="Spring S."/>
            <person name="Nolan M."/>
            <person name="Lapidus A."/>
            <person name="Glavina Del Rio T."/>
            <person name="Copeland A."/>
            <person name="Tice H."/>
            <person name="Cheng J.F."/>
            <person name="Lucas S."/>
            <person name="Land M."/>
            <person name="Chen F."/>
            <person name="Bruce D."/>
            <person name="Goodwin L."/>
            <person name="Pitluck S."/>
            <person name="Ivanova N."/>
            <person name="Mavromatis K."/>
            <person name="Mikhailova N."/>
            <person name="Pati A."/>
            <person name="Chen A."/>
            <person name="Palaniappan K."/>
            <person name="Hauser L."/>
            <person name="Chang Y.J."/>
            <person name="Jeffries C.D."/>
            <person name="Munk C."/>
            <person name="Kiss H."/>
            <person name="Chain P."/>
            <person name="Han C."/>
            <person name="Brettin T."/>
            <person name="Detter J.C."/>
            <person name="Schuler E."/>
            <person name="Goker M."/>
            <person name="Rohde M."/>
            <person name="Bristow J."/>
            <person name="Eisen J.A."/>
            <person name="Markowitz V."/>
            <person name="Hugenholtz P."/>
            <person name="Kyrpides N.C."/>
            <person name="Klenk H.P."/>
        </authorList>
    </citation>
    <scope>NUCLEOTIDE SEQUENCE [LARGE SCALE GENOMIC DNA]</scope>
    <source>
        <strain evidence="3">ATCC 49802 / DSM 20745 / S 6022</strain>
    </source>
</reference>
<dbReference type="PRINTS" id="PR00081">
    <property type="entry name" value="GDHRDH"/>
</dbReference>
<dbReference type="InParanoid" id="D1CAJ5"/>
<dbReference type="EMBL" id="CP001824">
    <property type="protein sequence ID" value="ACZ40838.1"/>
    <property type="molecule type" value="Genomic_DNA"/>
</dbReference>
<organism evidence="2 3">
    <name type="scientific">Sphaerobacter thermophilus (strain ATCC 49802 / DSM 20745 / KCCM 41009 / NCIMB 13125 / S 6022)</name>
    <dbReference type="NCBI Taxonomy" id="479434"/>
    <lineage>
        <taxon>Bacteria</taxon>
        <taxon>Pseudomonadati</taxon>
        <taxon>Thermomicrobiota</taxon>
        <taxon>Thermomicrobia</taxon>
        <taxon>Sphaerobacterales</taxon>
        <taxon>Sphaerobacterineae</taxon>
        <taxon>Sphaerobacteraceae</taxon>
        <taxon>Sphaerobacter</taxon>
    </lineage>
</organism>
<evidence type="ECO:0000313" key="3">
    <source>
        <dbReference type="Proteomes" id="UP000002027"/>
    </source>
</evidence>
<name>D1CAJ5_SPHTD</name>
<dbReference type="InterPro" id="IPR002347">
    <property type="entry name" value="SDR_fam"/>
</dbReference>
<dbReference type="Gene3D" id="3.40.50.720">
    <property type="entry name" value="NAD(P)-binding Rossmann-like Domain"/>
    <property type="match status" value="1"/>
</dbReference>
<protein>
    <submittedName>
        <fullName evidence="2">Short-chain dehydrogenase/reductase SDR</fullName>
    </submittedName>
</protein>
<dbReference type="CDD" id="cd05344">
    <property type="entry name" value="BKR_like_SDR_like"/>
    <property type="match status" value="1"/>
</dbReference>
<dbReference type="OrthoDB" id="9803333at2"/>